<evidence type="ECO:0000313" key="2">
    <source>
        <dbReference type="EMBL" id="KKL05483.1"/>
    </source>
</evidence>
<dbReference type="SUPFAM" id="SSF51735">
    <property type="entry name" value="NAD(P)-binding Rossmann-fold domains"/>
    <property type="match status" value="1"/>
</dbReference>
<dbReference type="GO" id="GO:0006537">
    <property type="term" value="P:glutamate biosynthetic process"/>
    <property type="evidence" value="ECO:0007669"/>
    <property type="project" value="TreeGrafter"/>
</dbReference>
<sequence>MSKPDKPIVVMVAIYATEKVQQLGGKVIALSDSSGYIVHEKGIDLKTVKLIKEVRRGRIREYLEVHSDAQFTEGWQGIWSLPCDVALPSATENEIDAAGALALVNNGCIAVGEGANMPSTPEAVSIFHDSGVSFGP</sequence>
<dbReference type="InterPro" id="IPR050724">
    <property type="entry name" value="Glu_Leu_Phe_Val_DH"/>
</dbReference>
<reference evidence="2" key="1">
    <citation type="journal article" date="2015" name="Nature">
        <title>Complex archaea that bridge the gap between prokaryotes and eukaryotes.</title>
        <authorList>
            <person name="Spang A."/>
            <person name="Saw J.H."/>
            <person name="Jorgensen S.L."/>
            <person name="Zaremba-Niedzwiedzka K."/>
            <person name="Martijn J."/>
            <person name="Lind A.E."/>
            <person name="van Eijk R."/>
            <person name="Schleper C."/>
            <person name="Guy L."/>
            <person name="Ettema T.J."/>
        </authorList>
    </citation>
    <scope>NUCLEOTIDE SEQUENCE</scope>
</reference>
<name>A0A0F9D061_9ZZZZ</name>
<accession>A0A0F9D061</accession>
<gene>
    <name evidence="2" type="ORF">LCGC14_2605560</name>
</gene>
<dbReference type="AlphaFoldDB" id="A0A0F9D061"/>
<proteinExistence type="predicted"/>
<dbReference type="Gene3D" id="3.40.50.720">
    <property type="entry name" value="NAD(P)-binding Rossmann-like Domain"/>
    <property type="match status" value="1"/>
</dbReference>
<dbReference type="Pfam" id="PF00208">
    <property type="entry name" value="ELFV_dehydrog"/>
    <property type="match status" value="1"/>
</dbReference>
<dbReference type="GO" id="GO:0005829">
    <property type="term" value="C:cytosol"/>
    <property type="evidence" value="ECO:0007669"/>
    <property type="project" value="TreeGrafter"/>
</dbReference>
<dbReference type="PANTHER" id="PTHR43571:SF1">
    <property type="entry name" value="NADP-SPECIFIC GLUTAMATE DEHYDROGENASE 1-RELATED"/>
    <property type="match status" value="1"/>
</dbReference>
<dbReference type="SMART" id="SM00839">
    <property type="entry name" value="ELFV_dehydrog"/>
    <property type="match status" value="1"/>
</dbReference>
<dbReference type="EMBL" id="LAZR01044096">
    <property type="protein sequence ID" value="KKL05483.1"/>
    <property type="molecule type" value="Genomic_DNA"/>
</dbReference>
<comment type="caution">
    <text evidence="2">The sequence shown here is derived from an EMBL/GenBank/DDBJ whole genome shotgun (WGS) entry which is preliminary data.</text>
</comment>
<dbReference type="PANTHER" id="PTHR43571">
    <property type="entry name" value="NADP-SPECIFIC GLUTAMATE DEHYDROGENASE 1-RELATED"/>
    <property type="match status" value="1"/>
</dbReference>
<dbReference type="InterPro" id="IPR006096">
    <property type="entry name" value="Glu/Leu/Phe/Val/Trp_DH_C"/>
</dbReference>
<evidence type="ECO:0000259" key="1">
    <source>
        <dbReference type="SMART" id="SM00839"/>
    </source>
</evidence>
<feature type="non-terminal residue" evidence="2">
    <location>
        <position position="136"/>
    </location>
</feature>
<dbReference type="GO" id="GO:0004354">
    <property type="term" value="F:glutamate dehydrogenase (NADP+) activity"/>
    <property type="evidence" value="ECO:0007669"/>
    <property type="project" value="TreeGrafter"/>
</dbReference>
<feature type="domain" description="Glutamate/phenylalanine/leucine/valine/L-tryptophan dehydrogenase C-terminal" evidence="1">
    <location>
        <begin position="2"/>
        <end position="136"/>
    </location>
</feature>
<dbReference type="InterPro" id="IPR036291">
    <property type="entry name" value="NAD(P)-bd_dom_sf"/>
</dbReference>
<protein>
    <recommendedName>
        <fullName evidence="1">Glutamate/phenylalanine/leucine/valine/L-tryptophan dehydrogenase C-terminal domain-containing protein</fullName>
    </recommendedName>
</protein>
<organism evidence="2">
    <name type="scientific">marine sediment metagenome</name>
    <dbReference type="NCBI Taxonomy" id="412755"/>
    <lineage>
        <taxon>unclassified sequences</taxon>
        <taxon>metagenomes</taxon>
        <taxon>ecological metagenomes</taxon>
    </lineage>
</organism>